<reference evidence="2 3" key="1">
    <citation type="submission" date="2024-06" db="EMBL/GenBank/DDBJ databases">
        <authorList>
            <person name="Kraege A."/>
            <person name="Thomma B."/>
        </authorList>
    </citation>
    <scope>NUCLEOTIDE SEQUENCE [LARGE SCALE GENOMIC DNA]</scope>
</reference>
<feature type="compositionally biased region" description="Basic and acidic residues" evidence="1">
    <location>
        <begin position="1"/>
        <end position="13"/>
    </location>
</feature>
<dbReference type="EMBL" id="CAXHTA020000001">
    <property type="protein sequence ID" value="CAL5218973.1"/>
    <property type="molecule type" value="Genomic_DNA"/>
</dbReference>
<comment type="caution">
    <text evidence="2">The sequence shown here is derived from an EMBL/GenBank/DDBJ whole genome shotgun (WGS) entry which is preliminary data.</text>
</comment>
<feature type="region of interest" description="Disordered" evidence="1">
    <location>
        <begin position="227"/>
        <end position="264"/>
    </location>
</feature>
<feature type="region of interest" description="Disordered" evidence="1">
    <location>
        <begin position="413"/>
        <end position="495"/>
    </location>
</feature>
<dbReference type="SUPFAM" id="SSF57997">
    <property type="entry name" value="Tropomyosin"/>
    <property type="match status" value="2"/>
</dbReference>
<feature type="compositionally biased region" description="Basic and acidic residues" evidence="1">
    <location>
        <begin position="248"/>
        <end position="264"/>
    </location>
</feature>
<evidence type="ECO:0000313" key="3">
    <source>
        <dbReference type="Proteomes" id="UP001497392"/>
    </source>
</evidence>
<keyword evidence="3" id="KW-1185">Reference proteome</keyword>
<feature type="region of interest" description="Disordered" evidence="1">
    <location>
        <begin position="1"/>
        <end position="165"/>
    </location>
</feature>
<organism evidence="2 3">
    <name type="scientific">Coccomyxa viridis</name>
    <dbReference type="NCBI Taxonomy" id="1274662"/>
    <lineage>
        <taxon>Eukaryota</taxon>
        <taxon>Viridiplantae</taxon>
        <taxon>Chlorophyta</taxon>
        <taxon>core chlorophytes</taxon>
        <taxon>Trebouxiophyceae</taxon>
        <taxon>Trebouxiophyceae incertae sedis</taxon>
        <taxon>Coccomyxaceae</taxon>
        <taxon>Coccomyxa</taxon>
    </lineage>
</organism>
<feature type="compositionally biased region" description="Low complexity" evidence="1">
    <location>
        <begin position="67"/>
        <end position="76"/>
    </location>
</feature>
<dbReference type="Gene3D" id="1.10.287.1490">
    <property type="match status" value="1"/>
</dbReference>
<sequence length="495" mass="55546">MSSLVDKVKDKLNLGKSSDTTSSHTQTTGSKHGNVTQAPGGPGTDQTSTGTKMASGTGPHTTHHQSHSQTTTQGQPMQQHVQNIHQEMPDEFGHAHAKTHEAAEHHKASELAASRAQEKYSSMSEAQRNADNARRRQQELESELENLRGQGGDVTGHEKRLTEHKRHLTDLENQHAMATKAAQEAHREAAMREREAGKLHDMHQRKKESLTPLEAELDNLRREREHAHANHQSLLGDHNDRHKKHQARAAEIERHNKELPTHANRIKELEAELAAAKEKYNHHHHHVLGLKGEHDAYERDLPNHQKRLDHAGSRIELLKEKEAEMMRQHQAGQADLEKHRGLLGDAEKEAAARRAEADDAARRAQGLPEQIQSHKQGMAPLQEKHADAARRQKEIDMKSHKLGDHLEKARAHADQWDKTTAEHSDNLEQARREAEMHAERKQQAWKEAAQAGTGGAQHEGSTLTHLKEKIQDMGPGHKSHSTTTTSHHKSTSNEP</sequence>
<proteinExistence type="predicted"/>
<dbReference type="Proteomes" id="UP001497392">
    <property type="component" value="Unassembled WGS sequence"/>
</dbReference>
<feature type="compositionally biased region" description="Low complexity" evidence="1">
    <location>
        <begin position="17"/>
        <end position="30"/>
    </location>
</feature>
<evidence type="ECO:0000256" key="1">
    <source>
        <dbReference type="SAM" id="MobiDB-lite"/>
    </source>
</evidence>
<feature type="region of interest" description="Disordered" evidence="1">
    <location>
        <begin position="347"/>
        <end position="386"/>
    </location>
</feature>
<evidence type="ECO:0000313" key="2">
    <source>
        <dbReference type="EMBL" id="CAL5218973.1"/>
    </source>
</evidence>
<feature type="compositionally biased region" description="Basic residues" evidence="1">
    <location>
        <begin position="486"/>
        <end position="495"/>
    </location>
</feature>
<gene>
    <name evidence="2" type="primary">g728</name>
    <name evidence="2" type="ORF">VP750_LOCUS632</name>
</gene>
<feature type="compositionally biased region" description="Basic and acidic residues" evidence="1">
    <location>
        <begin position="87"/>
        <end position="109"/>
    </location>
</feature>
<accession>A0ABP1FGE7</accession>
<feature type="compositionally biased region" description="Basic and acidic residues" evidence="1">
    <location>
        <begin position="347"/>
        <end position="362"/>
    </location>
</feature>
<feature type="compositionally biased region" description="Polar residues" evidence="1">
    <location>
        <begin position="44"/>
        <end position="54"/>
    </location>
</feature>
<feature type="compositionally biased region" description="Basic and acidic residues" evidence="1">
    <location>
        <begin position="413"/>
        <end position="444"/>
    </location>
</feature>
<name>A0ABP1FGE7_9CHLO</name>
<protein>
    <submittedName>
        <fullName evidence="2">G728 protein</fullName>
    </submittedName>
</protein>